<organism evidence="1 2">
    <name type="scientific">Ameca splendens</name>
    <dbReference type="NCBI Taxonomy" id="208324"/>
    <lineage>
        <taxon>Eukaryota</taxon>
        <taxon>Metazoa</taxon>
        <taxon>Chordata</taxon>
        <taxon>Craniata</taxon>
        <taxon>Vertebrata</taxon>
        <taxon>Euteleostomi</taxon>
        <taxon>Actinopterygii</taxon>
        <taxon>Neopterygii</taxon>
        <taxon>Teleostei</taxon>
        <taxon>Neoteleostei</taxon>
        <taxon>Acanthomorphata</taxon>
        <taxon>Ovalentaria</taxon>
        <taxon>Atherinomorphae</taxon>
        <taxon>Cyprinodontiformes</taxon>
        <taxon>Goodeidae</taxon>
        <taxon>Ameca</taxon>
    </lineage>
</organism>
<accession>A0ABV0Y244</accession>
<keyword evidence="2" id="KW-1185">Reference proteome</keyword>
<sequence length="122" mass="13654">MDFAQGAEKMDEDNQHLGSTLTDSHGVRQNFLLCFRLLSFLSLFSKSCTYRFDGVRVVSTRCINCCLVTTRGLPERWRSSLGGQLEGDSLAIYRFNTHTGLNDCFGGWVPSCRWSTTQCLGG</sequence>
<name>A0ABV0Y244_9TELE</name>
<dbReference type="EMBL" id="JAHRIP010020004">
    <property type="protein sequence ID" value="MEQ2287812.1"/>
    <property type="molecule type" value="Genomic_DNA"/>
</dbReference>
<gene>
    <name evidence="1" type="ORF">AMECASPLE_016419</name>
</gene>
<comment type="caution">
    <text evidence="1">The sequence shown here is derived from an EMBL/GenBank/DDBJ whole genome shotgun (WGS) entry which is preliminary data.</text>
</comment>
<reference evidence="1 2" key="1">
    <citation type="submission" date="2021-06" db="EMBL/GenBank/DDBJ databases">
        <authorList>
            <person name="Palmer J.M."/>
        </authorList>
    </citation>
    <scope>NUCLEOTIDE SEQUENCE [LARGE SCALE GENOMIC DNA]</scope>
    <source>
        <strain evidence="1 2">AS_MEX2019</strain>
        <tissue evidence="1">Muscle</tissue>
    </source>
</reference>
<evidence type="ECO:0000313" key="1">
    <source>
        <dbReference type="EMBL" id="MEQ2287812.1"/>
    </source>
</evidence>
<evidence type="ECO:0000313" key="2">
    <source>
        <dbReference type="Proteomes" id="UP001469553"/>
    </source>
</evidence>
<proteinExistence type="predicted"/>
<protein>
    <submittedName>
        <fullName evidence="1">Uncharacterized protein</fullName>
    </submittedName>
</protein>
<dbReference type="Proteomes" id="UP001469553">
    <property type="component" value="Unassembled WGS sequence"/>
</dbReference>